<accession>A0A9D4D093</accession>
<evidence type="ECO:0000256" key="1">
    <source>
        <dbReference type="SAM" id="MobiDB-lite"/>
    </source>
</evidence>
<gene>
    <name evidence="2" type="ORF">DPMN_043072</name>
</gene>
<organism evidence="2 3">
    <name type="scientific">Dreissena polymorpha</name>
    <name type="common">Zebra mussel</name>
    <name type="synonym">Mytilus polymorpha</name>
    <dbReference type="NCBI Taxonomy" id="45954"/>
    <lineage>
        <taxon>Eukaryota</taxon>
        <taxon>Metazoa</taxon>
        <taxon>Spiralia</taxon>
        <taxon>Lophotrochozoa</taxon>
        <taxon>Mollusca</taxon>
        <taxon>Bivalvia</taxon>
        <taxon>Autobranchia</taxon>
        <taxon>Heteroconchia</taxon>
        <taxon>Euheterodonta</taxon>
        <taxon>Imparidentia</taxon>
        <taxon>Neoheterodontei</taxon>
        <taxon>Myida</taxon>
        <taxon>Dreissenoidea</taxon>
        <taxon>Dreissenidae</taxon>
        <taxon>Dreissena</taxon>
    </lineage>
</organism>
<protein>
    <submittedName>
        <fullName evidence="2">Uncharacterized protein</fullName>
    </submittedName>
</protein>
<comment type="caution">
    <text evidence="2">The sequence shown here is derived from an EMBL/GenBank/DDBJ whole genome shotgun (WGS) entry which is preliminary data.</text>
</comment>
<evidence type="ECO:0000313" key="3">
    <source>
        <dbReference type="Proteomes" id="UP000828390"/>
    </source>
</evidence>
<reference evidence="2" key="1">
    <citation type="journal article" date="2019" name="bioRxiv">
        <title>The Genome of the Zebra Mussel, Dreissena polymorpha: A Resource for Invasive Species Research.</title>
        <authorList>
            <person name="McCartney M.A."/>
            <person name="Auch B."/>
            <person name="Kono T."/>
            <person name="Mallez S."/>
            <person name="Zhang Y."/>
            <person name="Obille A."/>
            <person name="Becker A."/>
            <person name="Abrahante J.E."/>
            <person name="Garbe J."/>
            <person name="Badalamenti J.P."/>
            <person name="Herman A."/>
            <person name="Mangelson H."/>
            <person name="Liachko I."/>
            <person name="Sullivan S."/>
            <person name="Sone E.D."/>
            <person name="Koren S."/>
            <person name="Silverstein K.A.T."/>
            <person name="Beckman K.B."/>
            <person name="Gohl D.M."/>
        </authorList>
    </citation>
    <scope>NUCLEOTIDE SEQUENCE</scope>
    <source>
        <strain evidence="2">Duluth1</strain>
        <tissue evidence="2">Whole animal</tissue>
    </source>
</reference>
<dbReference type="EMBL" id="JAIWYP010000011">
    <property type="protein sequence ID" value="KAH3736502.1"/>
    <property type="molecule type" value="Genomic_DNA"/>
</dbReference>
<sequence>MMAKQGIEDRARSHLQPSRGITMADRVISNIVPVAQHTCGHRQNTIEYKWS</sequence>
<dbReference type="Proteomes" id="UP000828390">
    <property type="component" value="Unassembled WGS sequence"/>
</dbReference>
<name>A0A9D4D093_DREPO</name>
<reference evidence="2" key="2">
    <citation type="submission" date="2020-11" db="EMBL/GenBank/DDBJ databases">
        <authorList>
            <person name="McCartney M.A."/>
            <person name="Auch B."/>
            <person name="Kono T."/>
            <person name="Mallez S."/>
            <person name="Becker A."/>
            <person name="Gohl D.M."/>
            <person name="Silverstein K.A.T."/>
            <person name="Koren S."/>
            <person name="Bechman K.B."/>
            <person name="Herman A."/>
            <person name="Abrahante J.E."/>
            <person name="Garbe J."/>
        </authorList>
    </citation>
    <scope>NUCLEOTIDE SEQUENCE</scope>
    <source>
        <strain evidence="2">Duluth1</strain>
        <tissue evidence="2">Whole animal</tissue>
    </source>
</reference>
<proteinExistence type="predicted"/>
<dbReference type="AlphaFoldDB" id="A0A9D4D093"/>
<evidence type="ECO:0000313" key="2">
    <source>
        <dbReference type="EMBL" id="KAH3736502.1"/>
    </source>
</evidence>
<feature type="compositionally biased region" description="Basic and acidic residues" evidence="1">
    <location>
        <begin position="1"/>
        <end position="12"/>
    </location>
</feature>
<feature type="region of interest" description="Disordered" evidence="1">
    <location>
        <begin position="1"/>
        <end position="20"/>
    </location>
</feature>
<keyword evidence="3" id="KW-1185">Reference proteome</keyword>